<accession>A0ACC3BJG8</accession>
<organism evidence="1 2">
    <name type="scientific">Pyropia yezoensis</name>
    <name type="common">Susabi-nori</name>
    <name type="synonym">Porphyra yezoensis</name>
    <dbReference type="NCBI Taxonomy" id="2788"/>
    <lineage>
        <taxon>Eukaryota</taxon>
        <taxon>Rhodophyta</taxon>
        <taxon>Bangiophyceae</taxon>
        <taxon>Bangiales</taxon>
        <taxon>Bangiaceae</taxon>
        <taxon>Pyropia</taxon>
    </lineage>
</organism>
<dbReference type="Proteomes" id="UP000798662">
    <property type="component" value="Chromosome 1"/>
</dbReference>
<keyword evidence="2" id="KW-1185">Reference proteome</keyword>
<sequence length="396" mass="40847">MAVSAVVNVAADGATTNGGEAPLPAPSLEDAPAVELEGSALPPSTPPTPVRDVIIIGSGPAAHTAAIYAARAERQPLMFEGMLAAGVAAGGQLTTTTEVENFPGFPGGLSGPDLTDRFRAHSIAAGTEIITETVSAVDLAVRPFKVSTEWGGTYFAHSLIIATGATARRLDIPGTGETGPEAYWQQGVSACAVCDGAAPTFRDKPLAVIGGGDTAMEEALFLAKYGSSVTVVHRRDELRASKVMQRRALAHPKIRVAYSAGVAAAKGDGSLLKTIVLKDLKSGATTEQPCNGLFFAVGHVPNTTFLGGQVTLDADGYILTKPGTTRTSVDGVFAAGDVQDKQWRQAVTAAGSGCMAAMELEHFMATLGEQPEEEPVQELPVQSEATLHTLAPAHGH</sequence>
<reference evidence="1" key="1">
    <citation type="submission" date="2019-11" db="EMBL/GenBank/DDBJ databases">
        <title>Nori genome reveals adaptations in red seaweeds to the harsh intertidal environment.</title>
        <authorList>
            <person name="Wang D."/>
            <person name="Mao Y."/>
        </authorList>
    </citation>
    <scope>NUCLEOTIDE SEQUENCE</scope>
    <source>
        <tissue evidence="1">Gametophyte</tissue>
    </source>
</reference>
<dbReference type="EMBL" id="CM020618">
    <property type="protein sequence ID" value="KAK1858115.1"/>
    <property type="molecule type" value="Genomic_DNA"/>
</dbReference>
<proteinExistence type="predicted"/>
<comment type="caution">
    <text evidence="1">The sequence shown here is derived from an EMBL/GenBank/DDBJ whole genome shotgun (WGS) entry which is preliminary data.</text>
</comment>
<evidence type="ECO:0000313" key="1">
    <source>
        <dbReference type="EMBL" id="KAK1858115.1"/>
    </source>
</evidence>
<name>A0ACC3BJG8_PYRYE</name>
<protein>
    <submittedName>
        <fullName evidence="1">Uncharacterized protein</fullName>
    </submittedName>
</protein>
<evidence type="ECO:0000313" key="2">
    <source>
        <dbReference type="Proteomes" id="UP000798662"/>
    </source>
</evidence>
<gene>
    <name evidence="1" type="ORF">I4F81_000728</name>
</gene>